<name>A0ABX2EBE3_9BURK</name>
<protein>
    <submittedName>
        <fullName evidence="2">DUF2169 domain-containing protein</fullName>
    </submittedName>
</protein>
<comment type="caution">
    <text evidence="2">The sequence shown here is derived from an EMBL/GenBank/DDBJ whole genome shotgun (WGS) entry which is preliminary data.</text>
</comment>
<sequence length="346" mass="37926">MPHPALLNSTGLVLTPLALSDEEGVPLVVPLIQGTWHIGVGGELRWLERQPEPAISGEWWGDPAVASMRLEPQVAFVKPVGTDVVLLGHAHAPHSGATEGQVGVRVGPVQKVVRVVGDRRLVRRIAGTAVTAPRPFERMPLRYERAFGGWDRRHADPDRHRCEPQNPVGVGFHDASLPAPEDAALPNFEDPAHPYTGYGDKLPPVGFGFIAPNWQPRIALGGTYDEAWSKTRKPLLARDFDRRFFNAGSPGLVTPGHLRGDETAVVIGAAPEGRVEFRLPARATPACWVETRARRRVALVPQLDTVLIDMDLRLLTLTWRAHMPARNGLHDVRSIELQIPSAPVHP</sequence>
<keyword evidence="3" id="KW-1185">Reference proteome</keyword>
<evidence type="ECO:0000259" key="1">
    <source>
        <dbReference type="Pfam" id="PF09937"/>
    </source>
</evidence>
<evidence type="ECO:0000313" key="3">
    <source>
        <dbReference type="Proteomes" id="UP000737171"/>
    </source>
</evidence>
<reference evidence="2 3" key="1">
    <citation type="submission" date="2020-05" db="EMBL/GenBank/DDBJ databases">
        <title>Aquincola sp. isolate from soil.</title>
        <authorList>
            <person name="Han J."/>
            <person name="Kim D.-U."/>
        </authorList>
    </citation>
    <scope>NUCLEOTIDE SEQUENCE [LARGE SCALE GENOMIC DNA]</scope>
    <source>
        <strain evidence="2 3">S2</strain>
    </source>
</reference>
<dbReference type="Proteomes" id="UP000737171">
    <property type="component" value="Unassembled WGS sequence"/>
</dbReference>
<accession>A0ABX2EBE3</accession>
<dbReference type="RefSeq" id="WP_173121528.1">
    <property type="nucleotide sequence ID" value="NZ_JABRWJ010000002.1"/>
</dbReference>
<organism evidence="2 3">
    <name type="scientific">Pseudaquabacterium terrae</name>
    <dbReference type="NCBI Taxonomy" id="2732868"/>
    <lineage>
        <taxon>Bacteria</taxon>
        <taxon>Pseudomonadati</taxon>
        <taxon>Pseudomonadota</taxon>
        <taxon>Betaproteobacteria</taxon>
        <taxon>Burkholderiales</taxon>
        <taxon>Sphaerotilaceae</taxon>
        <taxon>Pseudaquabacterium</taxon>
    </lineage>
</organism>
<dbReference type="Pfam" id="PF09937">
    <property type="entry name" value="DUF2169"/>
    <property type="match status" value="1"/>
</dbReference>
<gene>
    <name evidence="2" type="ORF">HLB44_05565</name>
</gene>
<proteinExistence type="predicted"/>
<feature type="domain" description="DUF2169" evidence="1">
    <location>
        <begin position="24"/>
        <end position="320"/>
    </location>
</feature>
<dbReference type="InterPro" id="IPR018683">
    <property type="entry name" value="DUF2169"/>
</dbReference>
<evidence type="ECO:0000313" key="2">
    <source>
        <dbReference type="EMBL" id="NRF66444.1"/>
    </source>
</evidence>
<dbReference type="EMBL" id="JABRWJ010000002">
    <property type="protein sequence ID" value="NRF66444.1"/>
    <property type="molecule type" value="Genomic_DNA"/>
</dbReference>